<comment type="subcellular location">
    <subcellularLocation>
        <location evidence="6">Cell membrane</location>
        <topology evidence="6">Multi-pass membrane protein</topology>
    </subcellularLocation>
    <subcellularLocation>
        <location evidence="1">Membrane</location>
    </subcellularLocation>
</comment>
<gene>
    <name evidence="8" type="ORF">BCF74_105158</name>
</gene>
<dbReference type="PANTHER" id="PTHR23427:SF2">
    <property type="entry name" value="SURFEIT LOCUS PROTEIN 1"/>
    <property type="match status" value="1"/>
</dbReference>
<evidence type="ECO:0000313" key="8">
    <source>
        <dbReference type="EMBL" id="PRY61599.1"/>
    </source>
</evidence>
<protein>
    <recommendedName>
        <fullName evidence="6">SURF1-like protein</fullName>
    </recommendedName>
</protein>
<keyword evidence="4 6" id="KW-1133">Transmembrane helix</keyword>
<dbReference type="InterPro" id="IPR045214">
    <property type="entry name" value="Surf1/Surf4"/>
</dbReference>
<dbReference type="PANTHER" id="PTHR23427">
    <property type="entry name" value="SURFEIT LOCUS PROTEIN"/>
    <property type="match status" value="1"/>
</dbReference>
<comment type="similarity">
    <text evidence="2 6">Belongs to the SURF1 family.</text>
</comment>
<dbReference type="CDD" id="cd06662">
    <property type="entry name" value="SURF1"/>
    <property type="match status" value="1"/>
</dbReference>
<name>A0A2T0UUI7_9MICO</name>
<dbReference type="Proteomes" id="UP000237822">
    <property type="component" value="Unassembled WGS sequence"/>
</dbReference>
<evidence type="ECO:0000256" key="6">
    <source>
        <dbReference type="RuleBase" id="RU363076"/>
    </source>
</evidence>
<comment type="caution">
    <text evidence="6">Lacks conserved residue(s) required for the propagation of feature annotation.</text>
</comment>
<keyword evidence="6" id="KW-1003">Cell membrane</keyword>
<keyword evidence="3 6" id="KW-0812">Transmembrane</keyword>
<evidence type="ECO:0000256" key="1">
    <source>
        <dbReference type="ARBA" id="ARBA00004370"/>
    </source>
</evidence>
<comment type="caution">
    <text evidence="8">The sequence shown here is derived from an EMBL/GenBank/DDBJ whole genome shotgun (WGS) entry which is preliminary data.</text>
</comment>
<dbReference type="GO" id="GO:0005886">
    <property type="term" value="C:plasma membrane"/>
    <property type="evidence" value="ECO:0007669"/>
    <property type="project" value="UniProtKB-SubCell"/>
</dbReference>
<reference evidence="8 9" key="1">
    <citation type="submission" date="2018-03" db="EMBL/GenBank/DDBJ databases">
        <title>Genomic Encyclopedia of Archaeal and Bacterial Type Strains, Phase II (KMG-II): from individual species to whole genera.</title>
        <authorList>
            <person name="Goeker M."/>
        </authorList>
    </citation>
    <scope>NUCLEOTIDE SEQUENCE [LARGE SCALE GENOMIC DNA]</scope>
    <source>
        <strain evidence="8 9">ATCC BAA-1496</strain>
    </source>
</reference>
<evidence type="ECO:0000256" key="3">
    <source>
        <dbReference type="ARBA" id="ARBA00022692"/>
    </source>
</evidence>
<keyword evidence="5 6" id="KW-0472">Membrane</keyword>
<dbReference type="EMBL" id="PVTI01000005">
    <property type="protein sequence ID" value="PRY61599.1"/>
    <property type="molecule type" value="Genomic_DNA"/>
</dbReference>
<evidence type="ECO:0000256" key="7">
    <source>
        <dbReference type="SAM" id="MobiDB-lite"/>
    </source>
</evidence>
<feature type="region of interest" description="Disordered" evidence="7">
    <location>
        <begin position="192"/>
        <end position="211"/>
    </location>
</feature>
<dbReference type="InterPro" id="IPR002994">
    <property type="entry name" value="Surf1/Shy1"/>
</dbReference>
<dbReference type="Pfam" id="PF02104">
    <property type="entry name" value="SURF1"/>
    <property type="match status" value="1"/>
</dbReference>
<evidence type="ECO:0000256" key="5">
    <source>
        <dbReference type="ARBA" id="ARBA00023136"/>
    </source>
</evidence>
<evidence type="ECO:0000313" key="9">
    <source>
        <dbReference type="Proteomes" id="UP000237822"/>
    </source>
</evidence>
<dbReference type="PROSITE" id="PS51257">
    <property type="entry name" value="PROKAR_LIPOPROTEIN"/>
    <property type="match status" value="1"/>
</dbReference>
<organism evidence="8 9">
    <name type="scientific">Knoellia remsis</name>
    <dbReference type="NCBI Taxonomy" id="407159"/>
    <lineage>
        <taxon>Bacteria</taxon>
        <taxon>Bacillati</taxon>
        <taxon>Actinomycetota</taxon>
        <taxon>Actinomycetes</taxon>
        <taxon>Micrococcales</taxon>
        <taxon>Intrasporangiaceae</taxon>
        <taxon>Knoellia</taxon>
    </lineage>
</organism>
<keyword evidence="9" id="KW-1185">Reference proteome</keyword>
<dbReference type="PROSITE" id="PS50895">
    <property type="entry name" value="SURF1"/>
    <property type="match status" value="1"/>
</dbReference>
<dbReference type="AlphaFoldDB" id="A0A2T0UUI7"/>
<feature type="transmembrane region" description="Helical" evidence="6">
    <location>
        <begin position="13"/>
        <end position="31"/>
    </location>
</feature>
<evidence type="ECO:0000256" key="4">
    <source>
        <dbReference type="ARBA" id="ARBA00022989"/>
    </source>
</evidence>
<accession>A0A2T0UUI7</accession>
<evidence type="ECO:0000256" key="2">
    <source>
        <dbReference type="ARBA" id="ARBA00007165"/>
    </source>
</evidence>
<proteinExistence type="inferred from homology"/>
<sequence>MTPVLRRLLTPKWLGALVLAVIWAVACYHLGHWQYGRHEYKVQRNALIDAHYRATPVPVTDVLSDEPVDRATEDWTRVSMSGTYAGEQVYVRNRANNSVYGYEVIAPLRLSDGRTVVVDRGWVENSARGANVLPEVPPAPGGTVDVTGWVRPLENTQDKKLPDGQVASIAKPDVEAAWDTNVLDGYVVLENERTADGTTPPRPQPLEYPDRSLGPNQAYAFQWWTSMPVGLLLIFFGIRRELRAEDPNRPVKPKKTRIWDEEDY</sequence>